<dbReference type="PANTHER" id="PTHR18887:SF5">
    <property type="entry name" value="GOLGIN SUBFAMILY B MEMBER 1-LIKE"/>
    <property type="match status" value="1"/>
</dbReference>
<dbReference type="GO" id="GO:0005794">
    <property type="term" value="C:Golgi apparatus"/>
    <property type="evidence" value="ECO:0007669"/>
    <property type="project" value="InterPro"/>
</dbReference>
<dbReference type="Proteomes" id="UP001287356">
    <property type="component" value="Unassembled WGS sequence"/>
</dbReference>
<feature type="compositionally biased region" description="Low complexity" evidence="2">
    <location>
        <begin position="28"/>
        <end position="49"/>
    </location>
</feature>
<feature type="coiled-coil region" evidence="1">
    <location>
        <begin position="482"/>
        <end position="598"/>
    </location>
</feature>
<feature type="region of interest" description="Disordered" evidence="2">
    <location>
        <begin position="181"/>
        <end position="413"/>
    </location>
</feature>
<feature type="compositionally biased region" description="Low complexity" evidence="2">
    <location>
        <begin position="467"/>
        <end position="476"/>
    </location>
</feature>
<accession>A0AAE0NJY8</accession>
<gene>
    <name evidence="4" type="ORF">B0T24DRAFT_25476</name>
</gene>
<reference evidence="4" key="1">
    <citation type="journal article" date="2023" name="Mol. Phylogenet. Evol.">
        <title>Genome-scale phylogeny and comparative genomics of the fungal order Sordariales.</title>
        <authorList>
            <person name="Hensen N."/>
            <person name="Bonometti L."/>
            <person name="Westerberg I."/>
            <person name="Brannstrom I.O."/>
            <person name="Guillou S."/>
            <person name="Cros-Aarteil S."/>
            <person name="Calhoun S."/>
            <person name="Haridas S."/>
            <person name="Kuo A."/>
            <person name="Mondo S."/>
            <person name="Pangilinan J."/>
            <person name="Riley R."/>
            <person name="LaButti K."/>
            <person name="Andreopoulos B."/>
            <person name="Lipzen A."/>
            <person name="Chen C."/>
            <person name="Yan M."/>
            <person name="Daum C."/>
            <person name="Ng V."/>
            <person name="Clum A."/>
            <person name="Steindorff A."/>
            <person name="Ohm R.A."/>
            <person name="Martin F."/>
            <person name="Silar P."/>
            <person name="Natvig D.O."/>
            <person name="Lalanne C."/>
            <person name="Gautier V."/>
            <person name="Ament-Velasquez S.L."/>
            <person name="Kruys A."/>
            <person name="Hutchinson M.I."/>
            <person name="Powell A.J."/>
            <person name="Barry K."/>
            <person name="Miller A.N."/>
            <person name="Grigoriev I.V."/>
            <person name="Debuchy R."/>
            <person name="Gladieux P."/>
            <person name="Hiltunen Thoren M."/>
            <person name="Johannesson H."/>
        </authorList>
    </citation>
    <scope>NUCLEOTIDE SEQUENCE</scope>
    <source>
        <strain evidence="4">CBS 958.72</strain>
    </source>
</reference>
<feature type="compositionally biased region" description="Low complexity" evidence="2">
    <location>
        <begin position="1035"/>
        <end position="1049"/>
    </location>
</feature>
<dbReference type="InterPro" id="IPR056023">
    <property type="entry name" value="DUF7603"/>
</dbReference>
<keyword evidence="1" id="KW-0175">Coiled coil</keyword>
<feature type="compositionally biased region" description="Polar residues" evidence="2">
    <location>
        <begin position="301"/>
        <end position="316"/>
    </location>
</feature>
<protein>
    <recommendedName>
        <fullName evidence="3">DUF7603 domain-containing protein</fullName>
    </recommendedName>
</protein>
<organism evidence="4 5">
    <name type="scientific">Lasiosphaeria ovina</name>
    <dbReference type="NCBI Taxonomy" id="92902"/>
    <lineage>
        <taxon>Eukaryota</taxon>
        <taxon>Fungi</taxon>
        <taxon>Dikarya</taxon>
        <taxon>Ascomycota</taxon>
        <taxon>Pezizomycotina</taxon>
        <taxon>Sordariomycetes</taxon>
        <taxon>Sordariomycetidae</taxon>
        <taxon>Sordariales</taxon>
        <taxon>Lasiosphaeriaceae</taxon>
        <taxon>Lasiosphaeria</taxon>
    </lineage>
</organism>
<feature type="compositionally biased region" description="Basic and acidic residues" evidence="2">
    <location>
        <begin position="977"/>
        <end position="995"/>
    </location>
</feature>
<dbReference type="AlphaFoldDB" id="A0AAE0NJY8"/>
<feature type="region of interest" description="Disordered" evidence="2">
    <location>
        <begin position="453"/>
        <end position="477"/>
    </location>
</feature>
<feature type="compositionally biased region" description="Low complexity" evidence="2">
    <location>
        <begin position="123"/>
        <end position="133"/>
    </location>
</feature>
<feature type="region of interest" description="Disordered" evidence="2">
    <location>
        <begin position="1"/>
        <end position="148"/>
    </location>
</feature>
<feature type="compositionally biased region" description="Pro residues" evidence="2">
    <location>
        <begin position="50"/>
        <end position="60"/>
    </location>
</feature>
<evidence type="ECO:0000256" key="1">
    <source>
        <dbReference type="SAM" id="Coils"/>
    </source>
</evidence>
<feature type="compositionally biased region" description="Polar residues" evidence="2">
    <location>
        <begin position="365"/>
        <end position="381"/>
    </location>
</feature>
<proteinExistence type="predicted"/>
<feature type="domain" description="DUF7603" evidence="3">
    <location>
        <begin position="860"/>
        <end position="968"/>
    </location>
</feature>
<dbReference type="Pfam" id="PF24554">
    <property type="entry name" value="DUF7603"/>
    <property type="match status" value="1"/>
</dbReference>
<feature type="compositionally biased region" description="Low complexity" evidence="2">
    <location>
        <begin position="188"/>
        <end position="207"/>
    </location>
</feature>
<dbReference type="EMBL" id="JAULSN010000001">
    <property type="protein sequence ID" value="KAK3382857.1"/>
    <property type="molecule type" value="Genomic_DNA"/>
</dbReference>
<feature type="region of interest" description="Disordered" evidence="2">
    <location>
        <begin position="975"/>
        <end position="1068"/>
    </location>
</feature>
<feature type="coiled-coil region" evidence="1">
    <location>
        <begin position="774"/>
        <end position="801"/>
    </location>
</feature>
<keyword evidence="5" id="KW-1185">Reference proteome</keyword>
<name>A0AAE0NJY8_9PEZI</name>
<feature type="compositionally biased region" description="Polar residues" evidence="2">
    <location>
        <begin position="208"/>
        <end position="224"/>
    </location>
</feature>
<reference evidence="4" key="2">
    <citation type="submission" date="2023-06" db="EMBL/GenBank/DDBJ databases">
        <authorList>
            <consortium name="Lawrence Berkeley National Laboratory"/>
            <person name="Haridas S."/>
            <person name="Hensen N."/>
            <person name="Bonometti L."/>
            <person name="Westerberg I."/>
            <person name="Brannstrom I.O."/>
            <person name="Guillou S."/>
            <person name="Cros-Aarteil S."/>
            <person name="Calhoun S."/>
            <person name="Kuo A."/>
            <person name="Mondo S."/>
            <person name="Pangilinan J."/>
            <person name="Riley R."/>
            <person name="Labutti K."/>
            <person name="Andreopoulos B."/>
            <person name="Lipzen A."/>
            <person name="Chen C."/>
            <person name="Yanf M."/>
            <person name="Daum C."/>
            <person name="Ng V."/>
            <person name="Clum A."/>
            <person name="Steindorff A."/>
            <person name="Ohm R."/>
            <person name="Martin F."/>
            <person name="Silar P."/>
            <person name="Natvig D."/>
            <person name="Lalanne C."/>
            <person name="Gautier V."/>
            <person name="Ament-Velasquez S.L."/>
            <person name="Kruys A."/>
            <person name="Hutchinson M.I."/>
            <person name="Powell A.J."/>
            <person name="Barry K."/>
            <person name="Miller A.N."/>
            <person name="Grigoriev I.V."/>
            <person name="Debuchy R."/>
            <person name="Gladieux P."/>
            <person name="Thoren M.H."/>
            <person name="Johannesson H."/>
        </authorList>
    </citation>
    <scope>NUCLEOTIDE SEQUENCE</scope>
    <source>
        <strain evidence="4">CBS 958.72</strain>
    </source>
</reference>
<evidence type="ECO:0000313" key="4">
    <source>
        <dbReference type="EMBL" id="KAK3382857.1"/>
    </source>
</evidence>
<feature type="compositionally biased region" description="Low complexity" evidence="2">
    <location>
        <begin position="337"/>
        <end position="352"/>
    </location>
</feature>
<evidence type="ECO:0000313" key="5">
    <source>
        <dbReference type="Proteomes" id="UP001287356"/>
    </source>
</evidence>
<dbReference type="PANTHER" id="PTHR18887">
    <property type="entry name" value="GOLGI-ASSOCIATED PROTEIN GCP360-RELATED"/>
    <property type="match status" value="1"/>
</dbReference>
<comment type="caution">
    <text evidence="4">The sequence shown here is derived from an EMBL/GenBank/DDBJ whole genome shotgun (WGS) entry which is preliminary data.</text>
</comment>
<feature type="compositionally biased region" description="Basic and acidic residues" evidence="2">
    <location>
        <begin position="259"/>
        <end position="273"/>
    </location>
</feature>
<evidence type="ECO:0000259" key="3">
    <source>
        <dbReference type="Pfam" id="PF24554"/>
    </source>
</evidence>
<evidence type="ECO:0000256" key="2">
    <source>
        <dbReference type="SAM" id="MobiDB-lite"/>
    </source>
</evidence>
<sequence length="1150" mass="125912">MAALESPPAGARHPPSTISGIQLASGMASGPSDTTSASSSEGTAGSLGPSPRPAPSPPSPLETSDPAGDSVFPPLAVLASLPSKQHPLPSPRTARAHTLAHSAAPIRRKPLSATASPLATRYSSSQTQTQTQTKAGVDPAAELELDRPDQRFARSFSLDSPTLYEFPGHYGFNALGLLSTLSSPPAGSETSQSSSPVSQDSVEPQSPTGTVDFQLRNISESSPAAAQVATGPHSPEGRLSAETTSPASPEFACDLDLVDAPRFDSPESRDKHNTATTTMSLFARKSPPPHLTLGPPVDTGFRSSTITSLPESNSILNKPLPKSPAFSNLATSPGWVASPSSSADFSDGSFSPLPSPYSLKPATVATGSHESTPYVPSSTFTDAPEESPLRYCEGNLQTPPVGTTPAVHTTTTATPPLVQLEEMEDELKAISAELAGSIRREMDLEDLVDRLQEQINNPRASEKRTSDYYSDSGYSSTKFSEYDHVKEEISQVQRRAEQEKAQIRLELTDKLQDERSRRRELDQQIQDLSRKASQIDLVQFNSSGGASGRVRELENTCNDLRRKLSDERQVKDNFEGLLSALKGELENATNERDNLRDEIVPQLRARVEGLEAEAAEGAKLAYETSKMQQELQSLRSENTELKESESRVSIALSRSASVATGSYKKIRPQSVARSNTVKQSEPREVLADRLQDVEAQRDALHNALKNLLERQEFQNRENSKRIRQLEIERDRLLAASPRKAGYEREVCNLREEISTLRRRAEEAIEQKWQVEKGLGGLKMDLDRAEEEVASLRSLLREKDILIPEALGRSSSSSLARLAVPVTSASLERAFKELQSAYSEALGRVRTLEESTTSDEKTRLAIEHLEQSLSAAVSDRDLARDEVATYRTQLESLQASEKRHLDVENDLADQLRNSACRVEELAQQVRAQLETNETLRTRLSDTIARGEADQRVSTERIASLQSRLRELEEQVIAAQTSAEERVARHEEELTSLKDAHNSQLQRLRDGSGGMRSPRSPRLFPPKSPLTPLMSLRSGASGRSPRMSSPLLSPGVDRPGIRRSSTSPLDGSAGNMAEQVEALKGRVAELEGALASADAEMQEVVGRMNTAQIEVMMLQEEREEAMRETRRLQRVVEAEKVRVFEDQFKNITTQVR</sequence>
<feature type="compositionally biased region" description="Low complexity" evidence="2">
    <location>
        <begin position="398"/>
        <end position="413"/>
    </location>
</feature>
<dbReference type="InterPro" id="IPR026202">
    <property type="entry name" value="GOLGB1"/>
</dbReference>
<feature type="coiled-coil region" evidence="1">
    <location>
        <begin position="683"/>
        <end position="735"/>
    </location>
</feature>